<dbReference type="PANTHER" id="PTHR30290:SF10">
    <property type="entry name" value="PERIPLASMIC OLIGOPEPTIDE-BINDING PROTEIN-RELATED"/>
    <property type="match status" value="1"/>
</dbReference>
<dbReference type="GO" id="GO:1904680">
    <property type="term" value="F:peptide transmembrane transporter activity"/>
    <property type="evidence" value="ECO:0007669"/>
    <property type="project" value="TreeGrafter"/>
</dbReference>
<proteinExistence type="inferred from homology"/>
<dbReference type="Proteomes" id="UP000289316">
    <property type="component" value="Unassembled WGS sequence"/>
</dbReference>
<keyword evidence="5" id="KW-0571">Peptide transport</keyword>
<dbReference type="OrthoDB" id="403896at2"/>
<dbReference type="AlphaFoldDB" id="A0A4Q2AWJ7"/>
<evidence type="ECO:0000256" key="3">
    <source>
        <dbReference type="ARBA" id="ARBA00022448"/>
    </source>
</evidence>
<evidence type="ECO:0000256" key="1">
    <source>
        <dbReference type="ARBA" id="ARBA00004196"/>
    </source>
</evidence>
<comment type="subcellular location">
    <subcellularLocation>
        <location evidence="1">Cell envelope</location>
    </subcellularLocation>
</comment>
<dbReference type="GO" id="GO:0030288">
    <property type="term" value="C:outer membrane-bounded periplasmic space"/>
    <property type="evidence" value="ECO:0007669"/>
    <property type="project" value="UniProtKB-ARBA"/>
</dbReference>
<keyword evidence="4" id="KW-0732">Signal</keyword>
<dbReference type="EMBL" id="QZFR01000022">
    <property type="protein sequence ID" value="RXV74719.1"/>
    <property type="molecule type" value="Genomic_DNA"/>
</dbReference>
<dbReference type="Gene3D" id="3.90.76.10">
    <property type="entry name" value="Dipeptide-binding Protein, Domain 1"/>
    <property type="match status" value="1"/>
</dbReference>
<sequence>MKKITKLLFSLIVGVGLFSTTAQAKQTLHWSELSEVQTLDPALSVDTVSSEMMRNSYEGLYRFDNNGKLKRALVKQATLSDDKLTYTFTLQKNAQWSDGTPVTAKDFVYSWQRAVAPKTKASNAQLFSGIKNATEIMAGQKAPTELGITAVDKHTLKVELSHPLPYFKSLVVAPIFSPLNQKAVEKYGKDYGTAANKAVYNGPFIVKNWTGSNQKWNLVKNKHYWAKKHIKLDQVAFLVTKSTATSYNMFQSGQLDQTNLNQDQARQLRTSKEFVARKQARTQYLEFNKQNVALKNANIRKAISAAIDRKQLVDQILADGSMQTKSFVPQGLMTYAGKDFAKVAGTKAGTTFDRKAAQKYLKQGLKELGQDSLELQLLGDDDDLSKKTNEYLQSQLEENLPHVKVTTLNITKKTRIARMQKGEFEVVLTGWGADYQDATSFLDLFRTDSPYNFGKWQNGEYNKLLEQASSQTGQARFDTLVKAAKILNQDQAIAPLYQPALATLLKKDVHHLIYDPVGGYTFRDVTLK</sequence>
<evidence type="ECO:0000313" key="7">
    <source>
        <dbReference type="Proteomes" id="UP000289316"/>
    </source>
</evidence>
<dbReference type="PANTHER" id="PTHR30290">
    <property type="entry name" value="PERIPLASMIC BINDING COMPONENT OF ABC TRANSPORTER"/>
    <property type="match status" value="1"/>
</dbReference>
<evidence type="ECO:0000256" key="2">
    <source>
        <dbReference type="ARBA" id="ARBA00005695"/>
    </source>
</evidence>
<dbReference type="InterPro" id="IPR039424">
    <property type="entry name" value="SBP_5"/>
</dbReference>
<dbReference type="Pfam" id="PF00496">
    <property type="entry name" value="SBP_bac_5"/>
    <property type="match status" value="1"/>
</dbReference>
<dbReference type="FunFam" id="3.90.76.10:FF:000001">
    <property type="entry name" value="Oligopeptide ABC transporter substrate-binding protein"/>
    <property type="match status" value="1"/>
</dbReference>
<comment type="caution">
    <text evidence="6">The sequence shown here is derived from an EMBL/GenBank/DDBJ whole genome shotgun (WGS) entry which is preliminary data.</text>
</comment>
<evidence type="ECO:0000313" key="6">
    <source>
        <dbReference type="EMBL" id="RXV74719.1"/>
    </source>
</evidence>
<dbReference type="GO" id="GO:0043190">
    <property type="term" value="C:ATP-binding cassette (ABC) transporter complex"/>
    <property type="evidence" value="ECO:0007669"/>
    <property type="project" value="InterPro"/>
</dbReference>
<dbReference type="GO" id="GO:0015833">
    <property type="term" value="P:peptide transport"/>
    <property type="evidence" value="ECO:0007669"/>
    <property type="project" value="UniProtKB-KW"/>
</dbReference>
<evidence type="ECO:0000256" key="4">
    <source>
        <dbReference type="ARBA" id="ARBA00022729"/>
    </source>
</evidence>
<name>A0A4Q2AWJ7_9LACO</name>
<dbReference type="FunFam" id="3.10.105.10:FF:000001">
    <property type="entry name" value="Oligopeptide ABC transporter, oligopeptide-binding protein"/>
    <property type="match status" value="1"/>
</dbReference>
<keyword evidence="5" id="KW-0653">Protein transport</keyword>
<protein>
    <submittedName>
        <fullName evidence="6">Peptide ABC transporter substrate-binding protein</fullName>
    </submittedName>
</protein>
<dbReference type="InterPro" id="IPR000914">
    <property type="entry name" value="SBP_5_dom"/>
</dbReference>
<dbReference type="Gene3D" id="3.40.190.10">
    <property type="entry name" value="Periplasmic binding protein-like II"/>
    <property type="match status" value="1"/>
</dbReference>
<accession>A0A4Q2AWJ7</accession>
<dbReference type="PIRSF" id="PIRSF002741">
    <property type="entry name" value="MppA"/>
    <property type="match status" value="1"/>
</dbReference>
<gene>
    <name evidence="6" type="ORF">D6C19_04260</name>
</gene>
<dbReference type="SUPFAM" id="SSF53850">
    <property type="entry name" value="Periplasmic binding protein-like II"/>
    <property type="match status" value="1"/>
</dbReference>
<dbReference type="InterPro" id="IPR030678">
    <property type="entry name" value="Peptide/Ni-bd"/>
</dbReference>
<comment type="similarity">
    <text evidence="2">Belongs to the bacterial solute-binding protein 5 family.</text>
</comment>
<organism evidence="6 7">
    <name type="scientific">Ligilactobacillus murinus</name>
    <dbReference type="NCBI Taxonomy" id="1622"/>
    <lineage>
        <taxon>Bacteria</taxon>
        <taxon>Bacillati</taxon>
        <taxon>Bacillota</taxon>
        <taxon>Bacilli</taxon>
        <taxon>Lactobacillales</taxon>
        <taxon>Lactobacillaceae</taxon>
        <taxon>Ligilactobacillus</taxon>
    </lineage>
</organism>
<dbReference type="RefSeq" id="WP_119448236.1">
    <property type="nucleotide sequence ID" value="NZ_CAYEUZ010000001.1"/>
</dbReference>
<evidence type="ECO:0000256" key="5">
    <source>
        <dbReference type="ARBA" id="ARBA00022856"/>
    </source>
</evidence>
<reference evidence="6 7" key="1">
    <citation type="submission" date="2018-09" db="EMBL/GenBank/DDBJ databases">
        <title>Murine metabolic-syndrome-specific gut microbial biobank.</title>
        <authorList>
            <person name="Liu C."/>
        </authorList>
    </citation>
    <scope>NUCLEOTIDE SEQUENCE [LARGE SCALE GENOMIC DNA]</scope>
    <source>
        <strain evidence="6 7">C-30</strain>
    </source>
</reference>
<dbReference type="Gene3D" id="3.10.105.10">
    <property type="entry name" value="Dipeptide-binding Protein, Domain 3"/>
    <property type="match status" value="1"/>
</dbReference>
<keyword evidence="3" id="KW-0813">Transport</keyword>
<dbReference type="CDD" id="cd08504">
    <property type="entry name" value="PBP2_OppA"/>
    <property type="match status" value="1"/>
</dbReference>